<evidence type="ECO:0000313" key="2">
    <source>
        <dbReference type="Proteomes" id="UP000257109"/>
    </source>
</evidence>
<evidence type="ECO:0000313" key="1">
    <source>
        <dbReference type="EMBL" id="RDX75509.1"/>
    </source>
</evidence>
<organism evidence="1 2">
    <name type="scientific">Mucuna pruriens</name>
    <name type="common">Velvet bean</name>
    <name type="synonym">Dolichos pruriens</name>
    <dbReference type="NCBI Taxonomy" id="157652"/>
    <lineage>
        <taxon>Eukaryota</taxon>
        <taxon>Viridiplantae</taxon>
        <taxon>Streptophyta</taxon>
        <taxon>Embryophyta</taxon>
        <taxon>Tracheophyta</taxon>
        <taxon>Spermatophyta</taxon>
        <taxon>Magnoliopsida</taxon>
        <taxon>eudicotyledons</taxon>
        <taxon>Gunneridae</taxon>
        <taxon>Pentapetalae</taxon>
        <taxon>rosids</taxon>
        <taxon>fabids</taxon>
        <taxon>Fabales</taxon>
        <taxon>Fabaceae</taxon>
        <taxon>Papilionoideae</taxon>
        <taxon>50 kb inversion clade</taxon>
        <taxon>NPAAA clade</taxon>
        <taxon>indigoferoid/millettioid clade</taxon>
        <taxon>Phaseoleae</taxon>
        <taxon>Mucuna</taxon>
    </lineage>
</organism>
<accession>A0A371FB53</accession>
<keyword evidence="2" id="KW-1185">Reference proteome</keyword>
<gene>
    <name evidence="1" type="ORF">CR513_44604</name>
</gene>
<feature type="non-terminal residue" evidence="1">
    <location>
        <position position="90"/>
    </location>
</feature>
<dbReference type="Proteomes" id="UP000257109">
    <property type="component" value="Unassembled WGS sequence"/>
</dbReference>
<proteinExistence type="predicted"/>
<sequence length="90" mass="10503">MEFLGGNDIERTLTIYYDNNSKILYSNNNRSSTKSNFIDIKFLVVKERVQNKQIFIEHIGTTNPLNKGLTLKVFHEHTHYSYGCCTIKLM</sequence>
<evidence type="ECO:0008006" key="3">
    <source>
        <dbReference type="Google" id="ProtNLM"/>
    </source>
</evidence>
<protein>
    <recommendedName>
        <fullName evidence="3">Copia protein</fullName>
    </recommendedName>
</protein>
<dbReference type="EMBL" id="QJKJ01009820">
    <property type="protein sequence ID" value="RDX75509.1"/>
    <property type="molecule type" value="Genomic_DNA"/>
</dbReference>
<name>A0A371FB53_MUCPR</name>
<reference evidence="1" key="1">
    <citation type="submission" date="2018-05" db="EMBL/GenBank/DDBJ databases">
        <title>Draft genome of Mucuna pruriens seed.</title>
        <authorList>
            <person name="Nnadi N.E."/>
            <person name="Vos R."/>
            <person name="Hasami M.H."/>
            <person name="Devisetty U.K."/>
            <person name="Aguiy J.C."/>
        </authorList>
    </citation>
    <scope>NUCLEOTIDE SEQUENCE [LARGE SCALE GENOMIC DNA]</scope>
    <source>
        <strain evidence="1">JCA_2017</strain>
    </source>
</reference>
<dbReference type="AlphaFoldDB" id="A0A371FB53"/>
<dbReference type="OrthoDB" id="1414623at2759"/>
<comment type="caution">
    <text evidence="1">The sequence shown here is derived from an EMBL/GenBank/DDBJ whole genome shotgun (WGS) entry which is preliminary data.</text>
</comment>
<feature type="non-terminal residue" evidence="1">
    <location>
        <position position="1"/>
    </location>
</feature>